<evidence type="ECO:0000313" key="3">
    <source>
        <dbReference type="Proteomes" id="UP000308705"/>
    </source>
</evidence>
<dbReference type="InterPro" id="IPR058548">
    <property type="entry name" value="MlaB-like_STAS"/>
</dbReference>
<dbReference type="InterPro" id="IPR002645">
    <property type="entry name" value="STAS_dom"/>
</dbReference>
<dbReference type="Proteomes" id="UP000308705">
    <property type="component" value="Unassembled WGS sequence"/>
</dbReference>
<evidence type="ECO:0000259" key="1">
    <source>
        <dbReference type="PROSITE" id="PS50801"/>
    </source>
</evidence>
<dbReference type="Gene3D" id="3.30.750.24">
    <property type="entry name" value="STAS domain"/>
    <property type="match status" value="1"/>
</dbReference>
<evidence type="ECO:0000313" key="2">
    <source>
        <dbReference type="EMBL" id="TKK86143.1"/>
    </source>
</evidence>
<gene>
    <name evidence="2" type="ORF">FDA94_23320</name>
</gene>
<dbReference type="AlphaFoldDB" id="A0A4V5UYT9"/>
<dbReference type="InterPro" id="IPR036513">
    <property type="entry name" value="STAS_dom_sf"/>
</dbReference>
<dbReference type="OrthoDB" id="116243at2"/>
<accession>A0A4V5UYT9</accession>
<feature type="domain" description="STAS" evidence="1">
    <location>
        <begin position="180"/>
        <end position="268"/>
    </location>
</feature>
<proteinExistence type="predicted"/>
<dbReference type="Pfam" id="PF14417">
    <property type="entry name" value="MEDS"/>
    <property type="match status" value="1"/>
</dbReference>
<dbReference type="EMBL" id="SZQA01000023">
    <property type="protein sequence ID" value="TKK86143.1"/>
    <property type="molecule type" value="Genomic_DNA"/>
</dbReference>
<dbReference type="InterPro" id="IPR025847">
    <property type="entry name" value="MEDS_domain"/>
</dbReference>
<reference evidence="2 3" key="1">
    <citation type="submission" date="2019-04" db="EMBL/GenBank/DDBJ databases">
        <title>Herbidospora sp. NEAU-GS14.nov., a novel actinomycete isolated from soil.</title>
        <authorList>
            <person name="Han L."/>
        </authorList>
    </citation>
    <scope>NUCLEOTIDE SEQUENCE [LARGE SCALE GENOMIC DNA]</scope>
    <source>
        <strain evidence="2 3">NEAU-GS14</strain>
    </source>
</reference>
<name>A0A4V5UYT9_9ACTN</name>
<keyword evidence="3" id="KW-1185">Reference proteome</keyword>
<dbReference type="Pfam" id="PF13466">
    <property type="entry name" value="STAS_2"/>
    <property type="match status" value="1"/>
</dbReference>
<protein>
    <submittedName>
        <fullName evidence="2">STAS domain-containing protein</fullName>
    </submittedName>
</protein>
<comment type="caution">
    <text evidence="2">The sequence shown here is derived from an EMBL/GenBank/DDBJ whole genome shotgun (WGS) entry which is preliminary data.</text>
</comment>
<sequence length="268" mass="28714">MQPGDHRSVAYSDEAELEPVLAPFIGEGLAGADKVLYLTDVTHPAVVTGLLRGWGVDTAGAVGSGRLDIRRLEAFDPGTLVADVAAEAEQARSEGYRALRVTGEMSWAVRVGTDRLTEFETGIQRVYDTGAALGVCQFDKRLFAPGVLADLLRLHRPDDGDLLLETALLRIRRTFGPDGIQVEGEVDATSSADLARQLSQATGTVPGDLHVDLHGVTFIDLAGLRALVDTAKTLGDQRELVLGPVPEHVSHLMRLIGWHTSPGLRIDA</sequence>
<dbReference type="PROSITE" id="PS50801">
    <property type="entry name" value="STAS"/>
    <property type="match status" value="1"/>
</dbReference>
<dbReference type="RefSeq" id="WP_137249204.1">
    <property type="nucleotide sequence ID" value="NZ_SZQA01000023.1"/>
</dbReference>
<organism evidence="2 3">
    <name type="scientific">Herbidospora galbida</name>
    <dbReference type="NCBI Taxonomy" id="2575442"/>
    <lineage>
        <taxon>Bacteria</taxon>
        <taxon>Bacillati</taxon>
        <taxon>Actinomycetota</taxon>
        <taxon>Actinomycetes</taxon>
        <taxon>Streptosporangiales</taxon>
        <taxon>Streptosporangiaceae</taxon>
        <taxon>Herbidospora</taxon>
    </lineage>
</organism>
<dbReference type="CDD" id="cd07043">
    <property type="entry name" value="STAS_anti-anti-sigma_factors"/>
    <property type="match status" value="1"/>
</dbReference>
<dbReference type="SUPFAM" id="SSF52091">
    <property type="entry name" value="SpoIIaa-like"/>
    <property type="match status" value="1"/>
</dbReference>